<dbReference type="PANTHER" id="PTHR37299">
    <property type="entry name" value="TRANSCRIPTIONAL REGULATOR-RELATED"/>
    <property type="match status" value="1"/>
</dbReference>
<dbReference type="InParanoid" id="A0A7G1G6M4"/>
<keyword evidence="1" id="KW-0597">Phosphoprotein</keyword>
<dbReference type="GO" id="GO:0000156">
    <property type="term" value="F:phosphorelay response regulator activity"/>
    <property type="evidence" value="ECO:0007669"/>
    <property type="project" value="InterPro"/>
</dbReference>
<proteinExistence type="predicted"/>
<organism evidence="4 5">
    <name type="scientific">Tepiditoga spiralis</name>
    <dbReference type="NCBI Taxonomy" id="2108365"/>
    <lineage>
        <taxon>Bacteria</taxon>
        <taxon>Thermotogati</taxon>
        <taxon>Thermotogota</taxon>
        <taxon>Thermotogae</taxon>
        <taxon>Petrotogales</taxon>
        <taxon>Petrotogaceae</taxon>
        <taxon>Tepiditoga</taxon>
    </lineage>
</organism>
<accession>A0A7G1G6M4</accession>
<dbReference type="RefSeq" id="WP_190615585.1">
    <property type="nucleotide sequence ID" value="NZ_AP018712.1"/>
</dbReference>
<name>A0A7G1G6M4_9BACT</name>
<sequence>MKLKTIIIDDEKYAREALKDLLLNFDLFEVVKEFQSATQALKELYKIQPDIIFTDIEMPGLKGTEFADIIKNFDTKIIIISAYTEYSIKAFELNIFDYLLKPVSIERFSKTVEKLQKELKFKSIEKLPVKNDEGIEFIDLNDIKYFESFDKTLIVYHNKGKSEVYKYKISEIESITKNKILRVHKSYAVNIEKIIKFGHLIGKSWFVTLNTGEKVHVSKTYVENLKKRLNL</sequence>
<keyword evidence="4" id="KW-0238">DNA-binding</keyword>
<dbReference type="InterPro" id="IPR007492">
    <property type="entry name" value="LytTR_DNA-bd_dom"/>
</dbReference>
<feature type="domain" description="Response regulatory" evidence="2">
    <location>
        <begin position="4"/>
        <end position="116"/>
    </location>
</feature>
<dbReference type="Proteomes" id="UP000516361">
    <property type="component" value="Chromosome"/>
</dbReference>
<reference evidence="4 5" key="1">
    <citation type="submission" date="2018-06" db="EMBL/GenBank/DDBJ databases">
        <title>Genome sequencing of Oceanotoga sp. sy52.</title>
        <authorList>
            <person name="Mori K."/>
        </authorList>
    </citation>
    <scope>NUCLEOTIDE SEQUENCE [LARGE SCALE GENOMIC DNA]</scope>
    <source>
        <strain evidence="5">sy52</strain>
    </source>
</reference>
<feature type="domain" description="HTH LytTR-type" evidence="3">
    <location>
        <begin position="127"/>
        <end position="231"/>
    </location>
</feature>
<dbReference type="EMBL" id="AP018712">
    <property type="protein sequence ID" value="BBE30493.1"/>
    <property type="molecule type" value="Genomic_DNA"/>
</dbReference>
<gene>
    <name evidence="4" type="ORF">OSSY52_06340</name>
</gene>
<dbReference type="InterPro" id="IPR011006">
    <property type="entry name" value="CheY-like_superfamily"/>
</dbReference>
<dbReference type="SMART" id="SM00850">
    <property type="entry name" value="LytTR"/>
    <property type="match status" value="1"/>
</dbReference>
<dbReference type="PANTHER" id="PTHR37299:SF1">
    <property type="entry name" value="STAGE 0 SPORULATION PROTEIN A HOMOLOG"/>
    <property type="match status" value="1"/>
</dbReference>
<dbReference type="Gene3D" id="3.40.50.2300">
    <property type="match status" value="1"/>
</dbReference>
<evidence type="ECO:0000313" key="5">
    <source>
        <dbReference type="Proteomes" id="UP000516361"/>
    </source>
</evidence>
<dbReference type="SMART" id="SM00448">
    <property type="entry name" value="REC"/>
    <property type="match status" value="1"/>
</dbReference>
<keyword evidence="5" id="KW-1185">Reference proteome</keyword>
<dbReference type="GO" id="GO:0003677">
    <property type="term" value="F:DNA binding"/>
    <property type="evidence" value="ECO:0007669"/>
    <property type="project" value="UniProtKB-KW"/>
</dbReference>
<feature type="modified residue" description="4-aspartylphosphate" evidence="1">
    <location>
        <position position="55"/>
    </location>
</feature>
<dbReference type="Pfam" id="PF00072">
    <property type="entry name" value="Response_reg"/>
    <property type="match status" value="1"/>
</dbReference>
<dbReference type="PROSITE" id="PS50930">
    <property type="entry name" value="HTH_LYTTR"/>
    <property type="match status" value="1"/>
</dbReference>
<evidence type="ECO:0000259" key="2">
    <source>
        <dbReference type="PROSITE" id="PS50110"/>
    </source>
</evidence>
<dbReference type="KEGG" id="ocy:OSSY52_06340"/>
<dbReference type="InterPro" id="IPR046947">
    <property type="entry name" value="LytR-like"/>
</dbReference>
<dbReference type="PROSITE" id="PS50110">
    <property type="entry name" value="RESPONSE_REGULATORY"/>
    <property type="match status" value="1"/>
</dbReference>
<evidence type="ECO:0000313" key="4">
    <source>
        <dbReference type="EMBL" id="BBE30493.1"/>
    </source>
</evidence>
<evidence type="ECO:0000256" key="1">
    <source>
        <dbReference type="PROSITE-ProRule" id="PRU00169"/>
    </source>
</evidence>
<dbReference type="SUPFAM" id="SSF52172">
    <property type="entry name" value="CheY-like"/>
    <property type="match status" value="1"/>
</dbReference>
<dbReference type="InterPro" id="IPR001789">
    <property type="entry name" value="Sig_transdc_resp-reg_receiver"/>
</dbReference>
<dbReference type="AlphaFoldDB" id="A0A7G1G6M4"/>
<evidence type="ECO:0000259" key="3">
    <source>
        <dbReference type="PROSITE" id="PS50930"/>
    </source>
</evidence>
<dbReference type="Pfam" id="PF04397">
    <property type="entry name" value="LytTR"/>
    <property type="match status" value="1"/>
</dbReference>
<dbReference type="Gene3D" id="2.40.50.1020">
    <property type="entry name" value="LytTr DNA-binding domain"/>
    <property type="match status" value="1"/>
</dbReference>
<protein>
    <submittedName>
        <fullName evidence="4">DNA-binding response regulator</fullName>
    </submittedName>
</protein>